<gene>
    <name evidence="2" type="ORF">SAMN04489757_17110</name>
</gene>
<dbReference type="InterPro" id="IPR011010">
    <property type="entry name" value="DNA_brk_join_enz"/>
</dbReference>
<evidence type="ECO:0000313" key="3">
    <source>
        <dbReference type="Proteomes" id="UP000198806"/>
    </source>
</evidence>
<dbReference type="GO" id="GO:0015074">
    <property type="term" value="P:DNA integration"/>
    <property type="evidence" value="ECO:0007669"/>
    <property type="project" value="InterPro"/>
</dbReference>
<protein>
    <submittedName>
        <fullName evidence="2">Uncharacterized protein</fullName>
    </submittedName>
</protein>
<organism evidence="2 3">
    <name type="scientific">Anaerocolumna aminovalerica</name>
    <dbReference type="NCBI Taxonomy" id="1527"/>
    <lineage>
        <taxon>Bacteria</taxon>
        <taxon>Bacillati</taxon>
        <taxon>Bacillota</taxon>
        <taxon>Clostridia</taxon>
        <taxon>Lachnospirales</taxon>
        <taxon>Lachnospiraceae</taxon>
        <taxon>Anaerocolumna</taxon>
    </lineage>
</organism>
<dbReference type="Gene3D" id="1.10.443.10">
    <property type="entry name" value="Intergrase catalytic core"/>
    <property type="match status" value="1"/>
</dbReference>
<dbReference type="EMBL" id="FOWD01000071">
    <property type="protein sequence ID" value="SFO68808.1"/>
    <property type="molecule type" value="Genomic_DNA"/>
</dbReference>
<dbReference type="InterPro" id="IPR013762">
    <property type="entry name" value="Integrase-like_cat_sf"/>
</dbReference>
<dbReference type="GO" id="GO:0003677">
    <property type="term" value="F:DNA binding"/>
    <property type="evidence" value="ECO:0007669"/>
    <property type="project" value="InterPro"/>
</dbReference>
<name>A0A1I5J7I6_9FIRM</name>
<keyword evidence="3" id="KW-1185">Reference proteome</keyword>
<keyword evidence="1" id="KW-0233">DNA recombination</keyword>
<dbReference type="GO" id="GO:0006310">
    <property type="term" value="P:DNA recombination"/>
    <property type="evidence" value="ECO:0007669"/>
    <property type="project" value="UniProtKB-KW"/>
</dbReference>
<dbReference type="AlphaFoldDB" id="A0A1I5J7I6"/>
<accession>A0A1I5J7I6</accession>
<dbReference type="Proteomes" id="UP000198806">
    <property type="component" value="Unassembled WGS sequence"/>
</dbReference>
<dbReference type="SUPFAM" id="SSF56349">
    <property type="entry name" value="DNA breaking-rejoining enzymes"/>
    <property type="match status" value="1"/>
</dbReference>
<reference evidence="2 3" key="1">
    <citation type="submission" date="2016-10" db="EMBL/GenBank/DDBJ databases">
        <authorList>
            <person name="de Groot N.N."/>
        </authorList>
    </citation>
    <scope>NUCLEOTIDE SEQUENCE [LARGE SCALE GENOMIC DNA]</scope>
    <source>
        <strain evidence="2 3">DSM 1283</strain>
    </source>
</reference>
<proteinExistence type="predicted"/>
<evidence type="ECO:0000256" key="1">
    <source>
        <dbReference type="ARBA" id="ARBA00023172"/>
    </source>
</evidence>
<sequence length="105" mass="12443">MSLLVRYVNHTGEREYLFYNKKNSVLRVRSLETLLKNALLKAEIDKPYTLQDIRNASIAYMIHSCAKSNEIADYAGVSDRWIYRYDKIIDELNYAPCDYVHFRMI</sequence>
<dbReference type="STRING" id="1527.SAMN04489757_17110"/>
<evidence type="ECO:0000313" key="2">
    <source>
        <dbReference type="EMBL" id="SFO68808.1"/>
    </source>
</evidence>